<dbReference type="Pfam" id="PF06657">
    <property type="entry name" value="Cep57_MT_bd"/>
    <property type="match status" value="1"/>
</dbReference>
<dbReference type="SUPFAM" id="SSF50891">
    <property type="entry name" value="Cyclophilin-like"/>
    <property type="match status" value="1"/>
</dbReference>
<dbReference type="Proteomes" id="UP001295794">
    <property type="component" value="Unassembled WGS sequence"/>
</dbReference>
<evidence type="ECO:0000313" key="15">
    <source>
        <dbReference type="Proteomes" id="UP001295794"/>
    </source>
</evidence>
<keyword evidence="8" id="KW-0413">Isomerase</keyword>
<evidence type="ECO:0000256" key="11">
    <source>
        <dbReference type="SAM" id="Coils"/>
    </source>
</evidence>
<dbReference type="EMBL" id="CAVNYO010000478">
    <property type="protein sequence ID" value="CAK5284255.1"/>
    <property type="molecule type" value="Genomic_DNA"/>
</dbReference>
<feature type="compositionally biased region" description="Basic and acidic residues" evidence="12">
    <location>
        <begin position="313"/>
        <end position="325"/>
    </location>
</feature>
<evidence type="ECO:0000256" key="1">
    <source>
        <dbReference type="ARBA" id="ARBA00000971"/>
    </source>
</evidence>
<sequence>MMRRHARGPVLDNPVMDLSIQGDKLEHDRIQLEQNLQHTDLSLHLSSQDDDTVEYPRHNSAPSAFHEFVSFDRHSRDYDQDMQSQIHAWSYGAGADDDEGISPYGETLSTAAHHASALTLSAGLGGRRGKRDASLSGAEYDPERPLHDMMAAVDPKLSIFDADPSRSHYEHVYESFRSPGKLDRVLESGHAPISHSRSVRIRSPHSSASSSASSDSDSPRPRLADALQRVSFSPKRPRSPQTSSHQPNHRHAQVPPSPLTRNVSESHNATPRPQRRPATVAPSPSPQSQFTKAARGITRDLVEEQDQMNERNPFSDRSHHKENGQAHHTTSQHRGTTHKSRIYLPDVTGLTNAVESPAKAGGKYNAYSAVDRPRDSEAKLLSILSTVQAKLHELEDENAISRRRVRELELELEACKREVARERTKILEQEELSMRYEASAKGKGKARASNRSFDSSDLVERYKEAVEEKKALESLISSLRTHLTRLTAELSSHQELLTELRLLREKDSKALKEKTGQVDILRQEVERLAGEVEVLRGVVEEGLRERRATRDASESHSDADVGMTADLEETTSEEEDDDEDESFRDDDVQPSDGSQHEEHSEPEPFDPESILGSSRQNLDRTMRTDHATLGSASNSVPRQLSRDVELERIAADIEERRSELSHQSSQERSRASTPTRQRRRPTVEEVSETNSMPSRAPSPVSRTAAVRRPAGPTPSRARAEGEPETPFPQIRGAHLERLFFSAPEHNARSCTVCCRRREPIQNPPSWLSRRNLERSRDEDEIRGENDVDYKAAARKAGLPPQTLVTRVIRDLEDDFTHYKGVYVELADQYKEMDAVSDVPKRNLTAKHLREVVDILEQKGDQIASLYDCLTFKDKPIPKHLPTHLHLLSFSIAQTNARNFCSQTTMSTSSERPLTYFDLTIGDKPLGRVVFQLYTDLVPKTAENFRALCTGERGIGNSGKPLWYKGSGFHRVIKGFMCQGGDFTAGNGTGGESIYGEKFEDEAFTVNHTRPFLLSMANAGPNTNGSQFFITTVPTAHLDGKHVVFGEVIKGKSLIRQVENFPTSSGDVPTSPVVISDCGVLSPDDPSLKENAASAEGDAYEDFPEDNDGDLNDPATLLKIATELRALATSLYKEGKTELALDKYQKAIRYLDHSPPQEEEKEMVDAFNAILAPLLLNSALIAVRIRPTSTMNATVAVTATTRALNKLDLSPADKAKALYRRALARVIFKDEEQAEEDLVAALSHVPDDAAISNELANIRKHKKEKRDKEKKAYKKMFN</sequence>
<dbReference type="GO" id="GO:0003755">
    <property type="term" value="F:peptidyl-prolyl cis-trans isomerase activity"/>
    <property type="evidence" value="ECO:0007669"/>
    <property type="project" value="UniProtKB-KW"/>
</dbReference>
<feature type="compositionally biased region" description="Polar residues" evidence="12">
    <location>
        <begin position="259"/>
        <end position="271"/>
    </location>
</feature>
<dbReference type="GO" id="GO:0042026">
    <property type="term" value="P:protein refolding"/>
    <property type="evidence" value="ECO:0007669"/>
    <property type="project" value="UniProtKB-ARBA"/>
</dbReference>
<reference evidence="14" key="1">
    <citation type="submission" date="2023-11" db="EMBL/GenBank/DDBJ databases">
        <authorList>
            <person name="De Vega J J."/>
            <person name="De Vega J J."/>
        </authorList>
    </citation>
    <scope>NUCLEOTIDE SEQUENCE</scope>
</reference>
<feature type="region of interest" description="Disordered" evidence="12">
    <location>
        <begin position="191"/>
        <end position="294"/>
    </location>
</feature>
<evidence type="ECO:0000256" key="12">
    <source>
        <dbReference type="SAM" id="MobiDB-lite"/>
    </source>
</evidence>
<dbReference type="Gene3D" id="2.40.100.10">
    <property type="entry name" value="Cyclophilin-like"/>
    <property type="match status" value="1"/>
</dbReference>
<feature type="compositionally biased region" description="Acidic residues" evidence="12">
    <location>
        <begin position="566"/>
        <end position="584"/>
    </location>
</feature>
<evidence type="ECO:0000259" key="13">
    <source>
        <dbReference type="PROSITE" id="PS50072"/>
    </source>
</evidence>
<protein>
    <recommendedName>
        <fullName evidence="9">Peptidyl-prolyl cis-trans isomerase D</fullName>
        <ecNumber evidence="3">5.2.1.8</ecNumber>
    </recommendedName>
    <alternativeName>
        <fullName evidence="10">Rotamase D</fullName>
    </alternativeName>
</protein>
<gene>
    <name evidence="14" type="ORF">MYCIT1_LOCUS37368</name>
</gene>
<dbReference type="InterPro" id="IPR020892">
    <property type="entry name" value="Cyclophilin-type_PPIase_CS"/>
</dbReference>
<dbReference type="Gene3D" id="1.25.40.10">
    <property type="entry name" value="Tetratricopeptide repeat domain"/>
    <property type="match status" value="1"/>
</dbReference>
<dbReference type="InterPro" id="IPR025925">
    <property type="entry name" value="PPC89_CLD"/>
</dbReference>
<dbReference type="InterPro" id="IPR019734">
    <property type="entry name" value="TPR_rpt"/>
</dbReference>
<feature type="domain" description="PPIase cyclophilin-type" evidence="13">
    <location>
        <begin position="915"/>
        <end position="1079"/>
    </location>
</feature>
<dbReference type="FunFam" id="2.40.100.10:FF:000022">
    <property type="entry name" value="Peptidyl-prolyl cis-trans isomerase CYP95"/>
    <property type="match status" value="1"/>
</dbReference>
<evidence type="ECO:0000256" key="7">
    <source>
        <dbReference type="ARBA" id="ARBA00023110"/>
    </source>
</evidence>
<keyword evidence="6" id="KW-0802">TPR repeat</keyword>
<proteinExistence type="predicted"/>
<comment type="subcellular location">
    <subcellularLocation>
        <location evidence="2">Cytoplasm</location>
    </subcellularLocation>
</comment>
<dbReference type="InterPro" id="IPR011990">
    <property type="entry name" value="TPR-like_helical_dom_sf"/>
</dbReference>
<dbReference type="FunFam" id="1.25.40.10:FF:000029">
    <property type="entry name" value="peptidyl-prolyl cis-trans isomerase D"/>
    <property type="match status" value="1"/>
</dbReference>
<keyword evidence="4" id="KW-0963">Cytoplasm</keyword>
<comment type="catalytic activity">
    <reaction evidence="1">
        <text>[protein]-peptidylproline (omega=180) = [protein]-peptidylproline (omega=0)</text>
        <dbReference type="Rhea" id="RHEA:16237"/>
        <dbReference type="Rhea" id="RHEA-COMP:10747"/>
        <dbReference type="Rhea" id="RHEA-COMP:10748"/>
        <dbReference type="ChEBI" id="CHEBI:83833"/>
        <dbReference type="ChEBI" id="CHEBI:83834"/>
        <dbReference type="EC" id="5.2.1.8"/>
    </reaction>
</comment>
<feature type="region of interest" description="Disordered" evidence="12">
    <location>
        <begin position="307"/>
        <end position="339"/>
    </location>
</feature>
<dbReference type="InterPro" id="IPR029000">
    <property type="entry name" value="Cyclophilin-like_dom_sf"/>
</dbReference>
<evidence type="ECO:0000256" key="2">
    <source>
        <dbReference type="ARBA" id="ARBA00004496"/>
    </source>
</evidence>
<keyword evidence="7" id="KW-0697">Rotamase</keyword>
<dbReference type="Pfam" id="PF00160">
    <property type="entry name" value="Pro_isomerase"/>
    <property type="match status" value="1"/>
</dbReference>
<dbReference type="Pfam" id="PF14197">
    <property type="entry name" value="Cep57_CLD_2"/>
    <property type="match status" value="1"/>
</dbReference>
<dbReference type="InterPro" id="IPR024957">
    <property type="entry name" value="Cep57_MT-bd_dom"/>
</dbReference>
<evidence type="ECO:0000256" key="4">
    <source>
        <dbReference type="ARBA" id="ARBA00022490"/>
    </source>
</evidence>
<evidence type="ECO:0000256" key="9">
    <source>
        <dbReference type="ARBA" id="ARBA00074451"/>
    </source>
</evidence>
<feature type="compositionally biased region" description="Basic and acidic residues" evidence="12">
    <location>
        <begin position="655"/>
        <end position="670"/>
    </location>
</feature>
<dbReference type="EC" id="5.2.1.8" evidence="3"/>
<dbReference type="AlphaFoldDB" id="A0AAD2HZM4"/>
<dbReference type="PANTHER" id="PTHR11071">
    <property type="entry name" value="PEPTIDYL-PROLYL CIS-TRANS ISOMERASE"/>
    <property type="match status" value="1"/>
</dbReference>
<dbReference type="SUPFAM" id="SSF48452">
    <property type="entry name" value="TPR-like"/>
    <property type="match status" value="1"/>
</dbReference>
<keyword evidence="5" id="KW-0677">Repeat</keyword>
<feature type="compositionally biased region" description="Low complexity" evidence="12">
    <location>
        <begin position="204"/>
        <end position="216"/>
    </location>
</feature>
<organism evidence="14 15">
    <name type="scientific">Mycena citricolor</name>
    <dbReference type="NCBI Taxonomy" id="2018698"/>
    <lineage>
        <taxon>Eukaryota</taxon>
        <taxon>Fungi</taxon>
        <taxon>Dikarya</taxon>
        <taxon>Basidiomycota</taxon>
        <taxon>Agaricomycotina</taxon>
        <taxon>Agaricomycetes</taxon>
        <taxon>Agaricomycetidae</taxon>
        <taxon>Agaricales</taxon>
        <taxon>Marasmiineae</taxon>
        <taxon>Mycenaceae</taxon>
        <taxon>Mycena</taxon>
    </lineage>
</organism>
<feature type="coiled-coil region" evidence="11">
    <location>
        <begin position="384"/>
        <end position="531"/>
    </location>
</feature>
<dbReference type="PROSITE" id="PS50072">
    <property type="entry name" value="CSA_PPIASE_2"/>
    <property type="match status" value="1"/>
</dbReference>
<dbReference type="InterPro" id="IPR002130">
    <property type="entry name" value="Cyclophilin-type_PPIase_dom"/>
</dbReference>
<feature type="region of interest" description="Disordered" evidence="12">
    <location>
        <begin position="123"/>
        <end position="142"/>
    </location>
</feature>
<comment type="caution">
    <text evidence="14">The sequence shown here is derived from an EMBL/GenBank/DDBJ whole genome shotgun (WGS) entry which is preliminary data.</text>
</comment>
<evidence type="ECO:0000313" key="14">
    <source>
        <dbReference type="EMBL" id="CAK5284255.1"/>
    </source>
</evidence>
<feature type="region of interest" description="Disordered" evidence="12">
    <location>
        <begin position="544"/>
        <end position="612"/>
    </location>
</feature>
<feature type="region of interest" description="Disordered" evidence="12">
    <location>
        <begin position="655"/>
        <end position="729"/>
    </location>
</feature>
<keyword evidence="11" id="KW-0175">Coiled coil</keyword>
<dbReference type="PANTHER" id="PTHR11071:SF561">
    <property type="entry name" value="PEPTIDYL-PROLYL CIS-TRANS ISOMERASE D-RELATED"/>
    <property type="match status" value="1"/>
</dbReference>
<evidence type="ECO:0000256" key="8">
    <source>
        <dbReference type="ARBA" id="ARBA00023235"/>
    </source>
</evidence>
<evidence type="ECO:0000256" key="6">
    <source>
        <dbReference type="ARBA" id="ARBA00022803"/>
    </source>
</evidence>
<dbReference type="SMART" id="SM00028">
    <property type="entry name" value="TPR"/>
    <property type="match status" value="2"/>
</dbReference>
<dbReference type="PRINTS" id="PR00153">
    <property type="entry name" value="CSAPPISMRASE"/>
</dbReference>
<dbReference type="PROSITE" id="PS00170">
    <property type="entry name" value="CSA_PPIASE_1"/>
    <property type="match status" value="1"/>
</dbReference>
<accession>A0AAD2HZM4</accession>
<feature type="compositionally biased region" description="Basic and acidic residues" evidence="12">
    <location>
        <begin position="544"/>
        <end position="559"/>
    </location>
</feature>
<dbReference type="GO" id="GO:0005737">
    <property type="term" value="C:cytoplasm"/>
    <property type="evidence" value="ECO:0007669"/>
    <property type="project" value="UniProtKB-SubCell"/>
</dbReference>
<keyword evidence="15" id="KW-1185">Reference proteome</keyword>
<dbReference type="GO" id="GO:0016018">
    <property type="term" value="F:cyclosporin A binding"/>
    <property type="evidence" value="ECO:0007669"/>
    <property type="project" value="TreeGrafter"/>
</dbReference>
<dbReference type="GO" id="GO:0008017">
    <property type="term" value="F:microtubule binding"/>
    <property type="evidence" value="ECO:0007669"/>
    <property type="project" value="InterPro"/>
</dbReference>
<evidence type="ECO:0000256" key="10">
    <source>
        <dbReference type="ARBA" id="ARBA00076602"/>
    </source>
</evidence>
<evidence type="ECO:0000256" key="5">
    <source>
        <dbReference type="ARBA" id="ARBA00022737"/>
    </source>
</evidence>
<evidence type="ECO:0000256" key="3">
    <source>
        <dbReference type="ARBA" id="ARBA00013194"/>
    </source>
</evidence>
<name>A0AAD2HZM4_9AGAR</name>
<dbReference type="CDD" id="cd01926">
    <property type="entry name" value="cyclophilin_ABH_like"/>
    <property type="match status" value="1"/>
</dbReference>